<name>S5XUL2_PARAH</name>
<keyword evidence="5" id="KW-0805">Transcription regulation</keyword>
<evidence type="ECO:0000256" key="4">
    <source>
        <dbReference type="ARBA" id="ARBA00023012"/>
    </source>
</evidence>
<keyword evidence="2" id="KW-0963">Cytoplasm</keyword>
<keyword evidence="7" id="KW-0804">Transcription</keyword>
<evidence type="ECO:0000256" key="9">
    <source>
        <dbReference type="PROSITE-ProRule" id="PRU01091"/>
    </source>
</evidence>
<keyword evidence="3 8" id="KW-0597">Phosphoprotein</keyword>
<evidence type="ECO:0000256" key="7">
    <source>
        <dbReference type="ARBA" id="ARBA00023163"/>
    </source>
</evidence>
<dbReference type="InterPro" id="IPR001867">
    <property type="entry name" value="OmpR/PhoB-type_DNA-bd"/>
</dbReference>
<geneLocation type="plasmid" evidence="12 13">
    <name>pAMI5</name>
</geneLocation>
<dbReference type="InterPro" id="IPR036388">
    <property type="entry name" value="WH-like_DNA-bd_sf"/>
</dbReference>
<evidence type="ECO:0000259" key="11">
    <source>
        <dbReference type="PROSITE" id="PS51755"/>
    </source>
</evidence>
<sequence length="230" mass="24987">MRILIVEDDDMLRDGLAVGLRLAGFSPDAVATLADARLALAAGPFEAMVLDLMLPDGTGSDLLRELRGAGNLLPVLILTARDQLGDRVAGLDAGADDYLGKPFELEELAARLRAILRRGQGRADSHLRWNGLTLDPARMQGEIHGSAVSFSHREFTLLQALLERPGAVLSKAWLEDRLYGWQEEVESNTVEVHIHKLRAKLGPAFIETIRGAGYRVAAEREAALPAALQP</sequence>
<feature type="modified residue" description="4-aspartylphosphate" evidence="8">
    <location>
        <position position="51"/>
    </location>
</feature>
<dbReference type="SMART" id="SM00862">
    <property type="entry name" value="Trans_reg_C"/>
    <property type="match status" value="1"/>
</dbReference>
<evidence type="ECO:0000256" key="3">
    <source>
        <dbReference type="ARBA" id="ARBA00022553"/>
    </source>
</evidence>
<dbReference type="PROSITE" id="PS51755">
    <property type="entry name" value="OMPR_PHOB"/>
    <property type="match status" value="1"/>
</dbReference>
<evidence type="ECO:0000313" key="12">
    <source>
        <dbReference type="EMBL" id="AGT11184.1"/>
    </source>
</evidence>
<dbReference type="SUPFAM" id="SSF46894">
    <property type="entry name" value="C-terminal effector domain of the bipartite response regulators"/>
    <property type="match status" value="1"/>
</dbReference>
<dbReference type="KEGG" id="pami:JCM7686_pAMI5p118"/>
<dbReference type="PANTHER" id="PTHR48111">
    <property type="entry name" value="REGULATOR OF RPOS"/>
    <property type="match status" value="1"/>
</dbReference>
<dbReference type="PATRIC" id="fig|1367847.3.peg.4152"/>
<dbReference type="CDD" id="cd17624">
    <property type="entry name" value="REC_OmpR_PmrA-like"/>
    <property type="match status" value="1"/>
</dbReference>
<dbReference type="Gene3D" id="3.40.50.2300">
    <property type="match status" value="1"/>
</dbReference>
<evidence type="ECO:0000256" key="6">
    <source>
        <dbReference type="ARBA" id="ARBA00023125"/>
    </source>
</evidence>
<dbReference type="GO" id="GO:0005829">
    <property type="term" value="C:cytosol"/>
    <property type="evidence" value="ECO:0007669"/>
    <property type="project" value="TreeGrafter"/>
</dbReference>
<dbReference type="Proteomes" id="UP000015480">
    <property type="component" value="Plasmid pAMI5"/>
</dbReference>
<keyword evidence="12" id="KW-0614">Plasmid</keyword>
<dbReference type="GO" id="GO:0000976">
    <property type="term" value="F:transcription cis-regulatory region binding"/>
    <property type="evidence" value="ECO:0007669"/>
    <property type="project" value="TreeGrafter"/>
</dbReference>
<gene>
    <name evidence="12" type="ORF">JCM7686_pAMI5p118</name>
</gene>
<evidence type="ECO:0000256" key="2">
    <source>
        <dbReference type="ARBA" id="ARBA00022490"/>
    </source>
</evidence>
<dbReference type="InterPro" id="IPR016032">
    <property type="entry name" value="Sig_transdc_resp-reg_C-effctor"/>
</dbReference>
<feature type="domain" description="OmpR/PhoB-type" evidence="11">
    <location>
        <begin position="124"/>
        <end position="218"/>
    </location>
</feature>
<feature type="DNA-binding region" description="OmpR/PhoB-type" evidence="9">
    <location>
        <begin position="124"/>
        <end position="218"/>
    </location>
</feature>
<keyword evidence="6 9" id="KW-0238">DNA-binding</keyword>
<dbReference type="InterPro" id="IPR001789">
    <property type="entry name" value="Sig_transdc_resp-reg_receiver"/>
</dbReference>
<evidence type="ECO:0000256" key="5">
    <source>
        <dbReference type="ARBA" id="ARBA00023015"/>
    </source>
</evidence>
<dbReference type="RefSeq" id="WP_020952955.1">
    <property type="nucleotide sequence ID" value="NC_022043.1"/>
</dbReference>
<keyword evidence="13" id="KW-1185">Reference proteome</keyword>
<proteinExistence type="predicted"/>
<keyword evidence="4" id="KW-0902">Two-component regulatory system</keyword>
<dbReference type="HOGENOM" id="CLU_000445_30_1_5"/>
<dbReference type="GO" id="GO:0000156">
    <property type="term" value="F:phosphorelay response regulator activity"/>
    <property type="evidence" value="ECO:0007669"/>
    <property type="project" value="TreeGrafter"/>
</dbReference>
<dbReference type="Pfam" id="PF00072">
    <property type="entry name" value="Response_reg"/>
    <property type="match status" value="1"/>
</dbReference>
<dbReference type="Pfam" id="PF00486">
    <property type="entry name" value="Trans_reg_C"/>
    <property type="match status" value="1"/>
</dbReference>
<dbReference type="Gene3D" id="6.10.250.690">
    <property type="match status" value="1"/>
</dbReference>
<reference evidence="12 13" key="1">
    <citation type="journal article" date="2014" name="BMC Genomics">
        <title>Architecture and functions of a multipartite genome of the methylotrophic bacterium Paracoccus aminophilus JCM 7686, containing primary and secondary chromids.</title>
        <authorList>
            <person name="Dziewit L."/>
            <person name="Czarnecki J."/>
            <person name="Wibberg D."/>
            <person name="Radlinska M."/>
            <person name="Mrozek P."/>
            <person name="Szymczak M."/>
            <person name="Schluter A."/>
            <person name="Puhler A."/>
            <person name="Bartosik D."/>
        </authorList>
    </citation>
    <scope>NUCLEOTIDE SEQUENCE [LARGE SCALE GENOMIC DNA]</scope>
    <source>
        <strain evidence="12">JCM 7686</strain>
        <plasmid evidence="13">Plasmid pAMI5</plasmid>
    </source>
</reference>
<dbReference type="GO" id="GO:0032993">
    <property type="term" value="C:protein-DNA complex"/>
    <property type="evidence" value="ECO:0007669"/>
    <property type="project" value="TreeGrafter"/>
</dbReference>
<dbReference type="EMBL" id="CP006653">
    <property type="protein sequence ID" value="AGT11184.1"/>
    <property type="molecule type" value="Genomic_DNA"/>
</dbReference>
<comment type="subcellular location">
    <subcellularLocation>
        <location evidence="1">Cytoplasm</location>
    </subcellularLocation>
</comment>
<evidence type="ECO:0000313" key="13">
    <source>
        <dbReference type="Proteomes" id="UP000015480"/>
    </source>
</evidence>
<dbReference type="CDD" id="cd00383">
    <property type="entry name" value="trans_reg_C"/>
    <property type="match status" value="1"/>
</dbReference>
<organism evidence="12 13">
    <name type="scientific">Paracoccus aminophilus JCM 7686</name>
    <dbReference type="NCBI Taxonomy" id="1367847"/>
    <lineage>
        <taxon>Bacteria</taxon>
        <taxon>Pseudomonadati</taxon>
        <taxon>Pseudomonadota</taxon>
        <taxon>Alphaproteobacteria</taxon>
        <taxon>Rhodobacterales</taxon>
        <taxon>Paracoccaceae</taxon>
        <taxon>Paracoccus</taxon>
    </lineage>
</organism>
<dbReference type="GO" id="GO:0006355">
    <property type="term" value="P:regulation of DNA-templated transcription"/>
    <property type="evidence" value="ECO:0007669"/>
    <property type="project" value="InterPro"/>
</dbReference>
<protein>
    <submittedName>
        <fullName evidence="12">Two component transcriptional regulator</fullName>
    </submittedName>
</protein>
<dbReference type="SUPFAM" id="SSF52172">
    <property type="entry name" value="CheY-like"/>
    <property type="match status" value="1"/>
</dbReference>
<evidence type="ECO:0000256" key="8">
    <source>
        <dbReference type="PROSITE-ProRule" id="PRU00169"/>
    </source>
</evidence>
<dbReference type="PANTHER" id="PTHR48111:SF35">
    <property type="entry name" value="TRANSCRIPTIONAL REGULATORY PROTEIN QSEB"/>
    <property type="match status" value="1"/>
</dbReference>
<feature type="domain" description="Response regulatory" evidence="10">
    <location>
        <begin position="2"/>
        <end position="116"/>
    </location>
</feature>
<evidence type="ECO:0000256" key="1">
    <source>
        <dbReference type="ARBA" id="ARBA00004496"/>
    </source>
</evidence>
<dbReference type="InterPro" id="IPR039420">
    <property type="entry name" value="WalR-like"/>
</dbReference>
<accession>S5XUL2</accession>
<dbReference type="SMART" id="SM00448">
    <property type="entry name" value="REC"/>
    <property type="match status" value="1"/>
</dbReference>
<dbReference type="Gene3D" id="1.10.10.10">
    <property type="entry name" value="Winged helix-like DNA-binding domain superfamily/Winged helix DNA-binding domain"/>
    <property type="match status" value="1"/>
</dbReference>
<dbReference type="InterPro" id="IPR011006">
    <property type="entry name" value="CheY-like_superfamily"/>
</dbReference>
<dbReference type="AlphaFoldDB" id="S5XUL2"/>
<evidence type="ECO:0000259" key="10">
    <source>
        <dbReference type="PROSITE" id="PS50110"/>
    </source>
</evidence>
<dbReference type="PROSITE" id="PS50110">
    <property type="entry name" value="RESPONSE_REGULATORY"/>
    <property type="match status" value="1"/>
</dbReference>
<dbReference type="OrthoDB" id="9802426at2"/>